<gene>
    <name evidence="1" type="ORF">WDS16_26345</name>
</gene>
<sequence>MAAKTTTDTDIADEDLVPLADETASQAQRVVAAYATDADECRMLLAMLGIEPTAKVD</sequence>
<evidence type="ECO:0000313" key="1">
    <source>
        <dbReference type="EMBL" id="WXG68665.1"/>
    </source>
</evidence>
<name>A0ABZ2PHT9_9NOCA</name>
<proteinExistence type="predicted"/>
<reference evidence="1 2" key="1">
    <citation type="submission" date="2024-03" db="EMBL/GenBank/DDBJ databases">
        <title>Natural products discovery in diverse microorganisms through a two-stage MS feature dereplication strategy.</title>
        <authorList>
            <person name="Zhang R."/>
        </authorList>
    </citation>
    <scope>NUCLEOTIDE SEQUENCE [LARGE SCALE GENOMIC DNA]</scope>
    <source>
        <strain evidence="1 2">18930</strain>
    </source>
</reference>
<keyword evidence="2" id="KW-1185">Reference proteome</keyword>
<dbReference type="EMBL" id="CP147846">
    <property type="protein sequence ID" value="WXG68665.1"/>
    <property type="molecule type" value="Genomic_DNA"/>
</dbReference>
<dbReference type="RefSeq" id="WP_338889019.1">
    <property type="nucleotide sequence ID" value="NZ_CP147846.1"/>
</dbReference>
<dbReference type="Proteomes" id="UP001432000">
    <property type="component" value="Chromosome"/>
</dbReference>
<evidence type="ECO:0000313" key="2">
    <source>
        <dbReference type="Proteomes" id="UP001432000"/>
    </source>
</evidence>
<protein>
    <submittedName>
        <fullName evidence="1">Uncharacterized protein</fullName>
    </submittedName>
</protein>
<accession>A0ABZ2PHT9</accession>
<organism evidence="1 2">
    <name type="scientific">Rhodococcus sovatensis</name>
    <dbReference type="NCBI Taxonomy" id="1805840"/>
    <lineage>
        <taxon>Bacteria</taxon>
        <taxon>Bacillati</taxon>
        <taxon>Actinomycetota</taxon>
        <taxon>Actinomycetes</taxon>
        <taxon>Mycobacteriales</taxon>
        <taxon>Nocardiaceae</taxon>
        <taxon>Rhodococcus</taxon>
    </lineage>
</organism>